<dbReference type="SUPFAM" id="SSF51182">
    <property type="entry name" value="RmlC-like cupins"/>
    <property type="match status" value="1"/>
</dbReference>
<accession>A0A839UW64</accession>
<protein>
    <recommendedName>
        <fullName evidence="3">HutD family protein</fullName>
    </recommendedName>
</protein>
<proteinExistence type="predicted"/>
<dbReference type="InterPro" id="IPR011051">
    <property type="entry name" value="RmlC_Cupin_sf"/>
</dbReference>
<gene>
    <name evidence="1" type="ORF">FHS30_002778</name>
</gene>
<comment type="caution">
    <text evidence="1">The sequence shown here is derived from an EMBL/GenBank/DDBJ whole genome shotgun (WGS) entry which is preliminary data.</text>
</comment>
<evidence type="ECO:0000313" key="2">
    <source>
        <dbReference type="Proteomes" id="UP000559987"/>
    </source>
</evidence>
<dbReference type="Proteomes" id="UP000559987">
    <property type="component" value="Unassembled WGS sequence"/>
</dbReference>
<dbReference type="InterPro" id="IPR014710">
    <property type="entry name" value="RmlC-like_jellyroll"/>
</dbReference>
<name>A0A839UW64_9GAMM</name>
<dbReference type="Pfam" id="PF05962">
    <property type="entry name" value="HutD"/>
    <property type="match status" value="1"/>
</dbReference>
<dbReference type="PANTHER" id="PTHR37943">
    <property type="entry name" value="PROTEIN VES"/>
    <property type="match status" value="1"/>
</dbReference>
<dbReference type="RefSeq" id="WP_183911070.1">
    <property type="nucleotide sequence ID" value="NZ_JACHXZ010000004.1"/>
</dbReference>
<evidence type="ECO:0000313" key="1">
    <source>
        <dbReference type="EMBL" id="MBB3169565.1"/>
    </source>
</evidence>
<keyword evidence="2" id="KW-1185">Reference proteome</keyword>
<organism evidence="1 2">
    <name type="scientific">Simiduia aestuariiviva</name>
    <dbReference type="NCBI Taxonomy" id="1510459"/>
    <lineage>
        <taxon>Bacteria</taxon>
        <taxon>Pseudomonadati</taxon>
        <taxon>Pseudomonadota</taxon>
        <taxon>Gammaproteobacteria</taxon>
        <taxon>Cellvibrionales</taxon>
        <taxon>Cellvibrionaceae</taxon>
        <taxon>Simiduia</taxon>
    </lineage>
</organism>
<dbReference type="PANTHER" id="PTHR37943:SF1">
    <property type="entry name" value="PROTEIN VES"/>
    <property type="match status" value="1"/>
</dbReference>
<dbReference type="InterPro" id="IPR010282">
    <property type="entry name" value="Uncharacterised_HutD/Ves"/>
</dbReference>
<dbReference type="CDD" id="cd20293">
    <property type="entry name" value="cupin_HutD_N"/>
    <property type="match status" value="1"/>
</dbReference>
<dbReference type="EMBL" id="JACHXZ010000004">
    <property type="protein sequence ID" value="MBB3169565.1"/>
    <property type="molecule type" value="Genomic_DNA"/>
</dbReference>
<evidence type="ECO:0008006" key="3">
    <source>
        <dbReference type="Google" id="ProtNLM"/>
    </source>
</evidence>
<reference evidence="1 2" key="1">
    <citation type="submission" date="2020-08" db="EMBL/GenBank/DDBJ databases">
        <title>Genomic Encyclopedia of Type Strains, Phase III (KMG-III): the genomes of soil and plant-associated and newly described type strains.</title>
        <authorList>
            <person name="Whitman W."/>
        </authorList>
    </citation>
    <scope>NUCLEOTIDE SEQUENCE [LARGE SCALE GENOMIC DNA]</scope>
    <source>
        <strain evidence="1 2">CECT 8571</strain>
    </source>
</reference>
<dbReference type="Gene3D" id="2.60.120.10">
    <property type="entry name" value="Jelly Rolls"/>
    <property type="match status" value="1"/>
</dbReference>
<sequence>MFDVIGPEEFNKIPWKNGKGETLELAISAGHTLQSFDWRISIAQLEEDGYFSDFAGYHRTLILLEGNGLELSHEQGPLHRLTGALPQIEFDGGLRTFGRLLNGPVTDLNITTKSHKFQAIVETHPHPTRVKVLGEKLCFAYSHRTSLTLRPTEGNDEYTLPAGHLLKMENTETGAWTISGEDWTLIYLTGY</sequence>
<dbReference type="AlphaFoldDB" id="A0A839UW64"/>